<evidence type="ECO:0000313" key="3">
    <source>
        <dbReference type="EMBL" id="KAF3763354.1"/>
    </source>
</evidence>
<feature type="transmembrane region" description="Helical" evidence="2">
    <location>
        <begin position="6"/>
        <end position="25"/>
    </location>
</feature>
<feature type="non-terminal residue" evidence="3">
    <location>
        <position position="65"/>
    </location>
</feature>
<protein>
    <submittedName>
        <fullName evidence="3">Uncharacterized protein</fullName>
    </submittedName>
</protein>
<gene>
    <name evidence="3" type="ORF">M406DRAFT_57381</name>
</gene>
<dbReference type="RefSeq" id="XP_040774315.1">
    <property type="nucleotide sequence ID" value="XM_040924585.1"/>
</dbReference>
<dbReference type="Proteomes" id="UP000803844">
    <property type="component" value="Unassembled WGS sequence"/>
</dbReference>
<sequence length="65" mass="6723">MKPGHVQAILSVFAGSHGVFFCLLVTTENLASHMTGQEPGLAVTPVSATSPEEASNTVNDPADEL</sequence>
<keyword evidence="2" id="KW-0472">Membrane</keyword>
<evidence type="ECO:0000256" key="1">
    <source>
        <dbReference type="SAM" id="MobiDB-lite"/>
    </source>
</evidence>
<evidence type="ECO:0000313" key="4">
    <source>
        <dbReference type="Proteomes" id="UP000803844"/>
    </source>
</evidence>
<proteinExistence type="predicted"/>
<reference evidence="3" key="1">
    <citation type="journal article" date="2020" name="Phytopathology">
        <title>Genome sequence of the chestnut blight fungus Cryphonectria parasitica EP155: A fundamental resource for an archetypical invasive plant pathogen.</title>
        <authorList>
            <person name="Crouch J.A."/>
            <person name="Dawe A."/>
            <person name="Aerts A."/>
            <person name="Barry K."/>
            <person name="Churchill A.C.L."/>
            <person name="Grimwood J."/>
            <person name="Hillman B."/>
            <person name="Milgroom M.G."/>
            <person name="Pangilinan J."/>
            <person name="Smith M."/>
            <person name="Salamov A."/>
            <person name="Schmutz J."/>
            <person name="Yadav J."/>
            <person name="Grigoriev I.V."/>
            <person name="Nuss D."/>
        </authorList>
    </citation>
    <scope>NUCLEOTIDE SEQUENCE</scope>
    <source>
        <strain evidence="3">EP155</strain>
    </source>
</reference>
<feature type="region of interest" description="Disordered" evidence="1">
    <location>
        <begin position="41"/>
        <end position="65"/>
    </location>
</feature>
<dbReference type="AlphaFoldDB" id="A0A9P5CLH6"/>
<keyword evidence="2" id="KW-0812">Transmembrane</keyword>
<comment type="caution">
    <text evidence="3">The sequence shown here is derived from an EMBL/GenBank/DDBJ whole genome shotgun (WGS) entry which is preliminary data.</text>
</comment>
<keyword evidence="4" id="KW-1185">Reference proteome</keyword>
<accession>A0A9P5CLH6</accession>
<name>A0A9P5CLH6_CRYP1</name>
<dbReference type="EMBL" id="MU032349">
    <property type="protein sequence ID" value="KAF3763354.1"/>
    <property type="molecule type" value="Genomic_DNA"/>
</dbReference>
<keyword evidence="2" id="KW-1133">Transmembrane helix</keyword>
<dbReference type="GeneID" id="63841714"/>
<feature type="compositionally biased region" description="Polar residues" evidence="1">
    <location>
        <begin position="46"/>
        <end position="59"/>
    </location>
</feature>
<organism evidence="3 4">
    <name type="scientific">Cryphonectria parasitica (strain ATCC 38755 / EP155)</name>
    <dbReference type="NCBI Taxonomy" id="660469"/>
    <lineage>
        <taxon>Eukaryota</taxon>
        <taxon>Fungi</taxon>
        <taxon>Dikarya</taxon>
        <taxon>Ascomycota</taxon>
        <taxon>Pezizomycotina</taxon>
        <taxon>Sordariomycetes</taxon>
        <taxon>Sordariomycetidae</taxon>
        <taxon>Diaporthales</taxon>
        <taxon>Cryphonectriaceae</taxon>
        <taxon>Cryphonectria-Endothia species complex</taxon>
        <taxon>Cryphonectria</taxon>
    </lineage>
</organism>
<evidence type="ECO:0000256" key="2">
    <source>
        <dbReference type="SAM" id="Phobius"/>
    </source>
</evidence>